<dbReference type="EMBL" id="VTPC01091006">
    <property type="protein sequence ID" value="KAF2880224.1"/>
    <property type="molecule type" value="Genomic_DNA"/>
</dbReference>
<keyword evidence="2" id="KW-1185">Reference proteome</keyword>
<evidence type="ECO:0000313" key="2">
    <source>
        <dbReference type="Proteomes" id="UP000801492"/>
    </source>
</evidence>
<dbReference type="AlphaFoldDB" id="A0A8K0C4V5"/>
<comment type="caution">
    <text evidence="1">The sequence shown here is derived from an EMBL/GenBank/DDBJ whole genome shotgun (WGS) entry which is preliminary data.</text>
</comment>
<sequence length="405" mass="46098">MFELWRSRSDETHSQAGSNATINLLHQFICSKIEHVLDNMELEKTLANRIKEFCSTLDKKWKAASRSRSKSIDTNRSWMERNFNMPVRISTPTERTQEPEPSTSGVVLRDGGKEVAEDLVTQATEYSPKRAVRIRKLYRESSKAQRIISYTEEESLALVIGCRMSKDAYKKMRMGSKHHNAPNLYLSYDGIIAAKKRYLPEIEVNEYGASVPLQNLLNHTVMRLIQSNELPDDGNPSFSKIDLICKYGCNGSSGHSEYMQLPKTEDHIRDDGSDTKIGTDSNLFLFSLIPLRLVAITDESTNTINLKRLPIAEDNLRYGLSTLHAWIKCLECILHVAYKLVLQTPTIRGATKEQLDQLAVRKKDIQNRVWRELDIKVDKVVQGRGTSNTGNVGRLFLKTAKRLPK</sequence>
<accession>A0A8K0C4V5</accession>
<protein>
    <submittedName>
        <fullName evidence="1">Uncharacterized protein</fullName>
    </submittedName>
</protein>
<dbReference type="Proteomes" id="UP000801492">
    <property type="component" value="Unassembled WGS sequence"/>
</dbReference>
<evidence type="ECO:0000313" key="1">
    <source>
        <dbReference type="EMBL" id="KAF2880224.1"/>
    </source>
</evidence>
<name>A0A8K0C4V5_IGNLU</name>
<proteinExistence type="predicted"/>
<organism evidence="1 2">
    <name type="scientific">Ignelater luminosus</name>
    <name type="common">Cucubano</name>
    <name type="synonym">Pyrophorus luminosus</name>
    <dbReference type="NCBI Taxonomy" id="2038154"/>
    <lineage>
        <taxon>Eukaryota</taxon>
        <taxon>Metazoa</taxon>
        <taxon>Ecdysozoa</taxon>
        <taxon>Arthropoda</taxon>
        <taxon>Hexapoda</taxon>
        <taxon>Insecta</taxon>
        <taxon>Pterygota</taxon>
        <taxon>Neoptera</taxon>
        <taxon>Endopterygota</taxon>
        <taxon>Coleoptera</taxon>
        <taxon>Polyphaga</taxon>
        <taxon>Elateriformia</taxon>
        <taxon>Elateroidea</taxon>
        <taxon>Elateridae</taxon>
        <taxon>Agrypninae</taxon>
        <taxon>Pyrophorini</taxon>
        <taxon>Ignelater</taxon>
    </lineage>
</organism>
<dbReference type="OrthoDB" id="8193306at2759"/>
<gene>
    <name evidence="1" type="ORF">ILUMI_25950</name>
</gene>
<reference evidence="1" key="1">
    <citation type="submission" date="2019-08" db="EMBL/GenBank/DDBJ databases">
        <title>The genome of the North American firefly Photinus pyralis.</title>
        <authorList>
            <consortium name="Photinus pyralis genome working group"/>
            <person name="Fallon T.R."/>
            <person name="Sander Lower S.E."/>
            <person name="Weng J.-K."/>
        </authorList>
    </citation>
    <scope>NUCLEOTIDE SEQUENCE</scope>
    <source>
        <strain evidence="1">TRF0915ILg1</strain>
        <tissue evidence="1">Whole body</tissue>
    </source>
</reference>